<evidence type="ECO:0000256" key="1">
    <source>
        <dbReference type="SAM" id="Phobius"/>
    </source>
</evidence>
<evidence type="ECO:0000313" key="4">
    <source>
        <dbReference type="Proteomes" id="UP000243807"/>
    </source>
</evidence>
<proteinExistence type="predicted"/>
<keyword evidence="4" id="KW-1185">Reference proteome</keyword>
<keyword evidence="1" id="KW-0472">Membrane</keyword>
<feature type="domain" description="YrhK" evidence="2">
    <location>
        <begin position="27"/>
        <end position="83"/>
    </location>
</feature>
<dbReference type="Pfam" id="PF14145">
    <property type="entry name" value="YrhK"/>
    <property type="match status" value="1"/>
</dbReference>
<dbReference type="OrthoDB" id="5519470at2"/>
<dbReference type="KEGG" id="afy:BW247_03785"/>
<dbReference type="Proteomes" id="UP000243807">
    <property type="component" value="Chromosome"/>
</dbReference>
<dbReference type="AlphaFoldDB" id="A0A1P8UEQ2"/>
<evidence type="ECO:0000313" key="3">
    <source>
        <dbReference type="EMBL" id="APZ42317.1"/>
    </source>
</evidence>
<dbReference type="STRING" id="1765967.BW247_03785"/>
<dbReference type="InterPro" id="IPR025424">
    <property type="entry name" value="YrhK_domain"/>
</dbReference>
<dbReference type="EMBL" id="CP019434">
    <property type="protein sequence ID" value="APZ42317.1"/>
    <property type="molecule type" value="Genomic_DNA"/>
</dbReference>
<keyword evidence="1" id="KW-0812">Transmembrane</keyword>
<protein>
    <recommendedName>
        <fullName evidence="2">YrhK domain-containing protein</fullName>
    </recommendedName>
</protein>
<reference evidence="3 4" key="1">
    <citation type="submission" date="2017-01" db="EMBL/GenBank/DDBJ databases">
        <title>Draft sequence of Acidihalobacter ferrooxidans strain DSM 14175 (strain V8).</title>
        <authorList>
            <person name="Khaleque H.N."/>
            <person name="Ramsay J.P."/>
            <person name="Murphy R.J.T."/>
            <person name="Kaksonen A.H."/>
            <person name="Boxall N.J."/>
            <person name="Watkin E.L.J."/>
        </authorList>
    </citation>
    <scope>NUCLEOTIDE SEQUENCE [LARGE SCALE GENOMIC DNA]</scope>
    <source>
        <strain evidence="3 4">V8</strain>
    </source>
</reference>
<name>A0A1P8UEQ2_9GAMM</name>
<feature type="transmembrane region" description="Helical" evidence="1">
    <location>
        <begin position="34"/>
        <end position="53"/>
    </location>
</feature>
<dbReference type="RefSeq" id="WP_076835846.1">
    <property type="nucleotide sequence ID" value="NZ_CP019434.1"/>
</dbReference>
<keyword evidence="1" id="KW-1133">Transmembrane helix</keyword>
<evidence type="ECO:0000259" key="2">
    <source>
        <dbReference type="Pfam" id="PF14145"/>
    </source>
</evidence>
<gene>
    <name evidence="3" type="ORF">BW247_03785</name>
</gene>
<sequence length="95" mass="10769">MPETRSGPDRTNDIRLTLGKDQLVISRRYETISILNDFLVALWFLIGSVMFLLPAWVTTGTLLFVLGSAQLLIRPCIRLAHHIHLRRIAPSGWGM</sequence>
<organism evidence="3 4">
    <name type="scientific">Acidihalobacter ferrooxydans</name>
    <dbReference type="NCBI Taxonomy" id="1765967"/>
    <lineage>
        <taxon>Bacteria</taxon>
        <taxon>Pseudomonadati</taxon>
        <taxon>Pseudomonadota</taxon>
        <taxon>Gammaproteobacteria</taxon>
        <taxon>Chromatiales</taxon>
        <taxon>Ectothiorhodospiraceae</taxon>
        <taxon>Acidihalobacter</taxon>
    </lineage>
</organism>
<accession>A0A1P8UEQ2</accession>